<dbReference type="CDD" id="cd00093">
    <property type="entry name" value="HTH_XRE"/>
    <property type="match status" value="1"/>
</dbReference>
<dbReference type="Proteomes" id="UP001368270">
    <property type="component" value="Unassembled WGS sequence"/>
</dbReference>
<dbReference type="InterPro" id="IPR001387">
    <property type="entry name" value="Cro/C1-type_HTH"/>
</dbReference>
<dbReference type="PROSITE" id="PS50943">
    <property type="entry name" value="HTH_CROC1"/>
    <property type="match status" value="1"/>
</dbReference>
<dbReference type="EMBL" id="JBBGAZ010000006">
    <property type="protein sequence ID" value="MEJ5218909.1"/>
    <property type="molecule type" value="Genomic_DNA"/>
</dbReference>
<dbReference type="InterPro" id="IPR010359">
    <property type="entry name" value="IrrE_HExxH"/>
</dbReference>
<name>A0ABU8QHK7_9RHOB</name>
<dbReference type="PANTHER" id="PTHR43236:SF1">
    <property type="entry name" value="BLL7220 PROTEIN"/>
    <property type="match status" value="1"/>
</dbReference>
<organism evidence="3 4">
    <name type="scientific">Cognatishimia coralii</name>
    <dbReference type="NCBI Taxonomy" id="3083254"/>
    <lineage>
        <taxon>Bacteria</taxon>
        <taxon>Pseudomonadati</taxon>
        <taxon>Pseudomonadota</taxon>
        <taxon>Alphaproteobacteria</taxon>
        <taxon>Rhodobacterales</taxon>
        <taxon>Paracoccaceae</taxon>
        <taxon>Cognatishimia</taxon>
    </lineage>
</organism>
<dbReference type="InterPro" id="IPR010982">
    <property type="entry name" value="Lambda_DNA-bd_dom_sf"/>
</dbReference>
<evidence type="ECO:0000259" key="2">
    <source>
        <dbReference type="PROSITE" id="PS50943"/>
    </source>
</evidence>
<dbReference type="Gene3D" id="1.10.260.40">
    <property type="entry name" value="lambda repressor-like DNA-binding domains"/>
    <property type="match status" value="1"/>
</dbReference>
<gene>
    <name evidence="3" type="ORF">WG622_11690</name>
</gene>
<dbReference type="Pfam" id="PF01381">
    <property type="entry name" value="HTH_3"/>
    <property type="match status" value="1"/>
</dbReference>
<evidence type="ECO:0000313" key="3">
    <source>
        <dbReference type="EMBL" id="MEJ5218909.1"/>
    </source>
</evidence>
<proteinExistence type="inferred from homology"/>
<comment type="caution">
    <text evidence="3">The sequence shown here is derived from an EMBL/GenBank/DDBJ whole genome shotgun (WGS) entry which is preliminary data.</text>
</comment>
<keyword evidence="4" id="KW-1185">Reference proteome</keyword>
<accession>A0ABU8QHK7</accession>
<dbReference type="SUPFAM" id="SSF47413">
    <property type="entry name" value="lambda repressor-like DNA-binding domains"/>
    <property type="match status" value="1"/>
</dbReference>
<sequence length="305" mass="33813">MSTDKQALVQALKDKRDAEGLSVRALSEKIGVSFSSLARILRGEGEPDNNSTIRILQWLGPDAGDRSLQMDGVALVHFRAAKNVSSKTVECLLKAANSMREGDQFDPQNSDLGLAVSLSKPEMEEIANEFRSDLSLNRGDPLDALDVRISGVEVFAASRAEFLDETCAQYLLGPASNEWSAMSVPRDVTDDTWAILRNDSHSIERQRVTYLEECWHILLGHKLTRIAKVGDAYGRTYDSSEEHDAYFLASACLLPEADVRELVKAGESAKEIAAQFGTSMELAEYRIKRLGLWRAYQNRSIDLQG</sequence>
<dbReference type="SMART" id="SM00530">
    <property type="entry name" value="HTH_XRE"/>
    <property type="match status" value="1"/>
</dbReference>
<feature type="domain" description="HTH cro/C1-type" evidence="2">
    <location>
        <begin position="12"/>
        <end position="48"/>
    </location>
</feature>
<reference evidence="3 4" key="1">
    <citation type="submission" date="2024-03" db="EMBL/GenBank/DDBJ databases">
        <title>Cognatishimia coralii sp. nov., a marine bacterium isolated from coral surrounding seawater.</title>
        <authorList>
            <person name="Liu X."/>
            <person name="Liu S."/>
            <person name="Sun H."/>
            <person name="Zhang Y."/>
        </authorList>
    </citation>
    <scope>NUCLEOTIDE SEQUENCE [LARGE SCALE GENOMIC DNA]</scope>
    <source>
        <strain evidence="3 4">D5M38</strain>
    </source>
</reference>
<dbReference type="InterPro" id="IPR052345">
    <property type="entry name" value="Rad_response_metalloprotease"/>
</dbReference>
<dbReference type="RefSeq" id="WP_339403750.1">
    <property type="nucleotide sequence ID" value="NZ_JBBGAZ010000006.1"/>
</dbReference>
<comment type="similarity">
    <text evidence="1">Belongs to the short-chain fatty acyl-CoA assimilation regulator (ScfR) family.</text>
</comment>
<evidence type="ECO:0000256" key="1">
    <source>
        <dbReference type="ARBA" id="ARBA00007227"/>
    </source>
</evidence>
<evidence type="ECO:0000313" key="4">
    <source>
        <dbReference type="Proteomes" id="UP001368270"/>
    </source>
</evidence>
<dbReference type="Pfam" id="PF06114">
    <property type="entry name" value="Peptidase_M78"/>
    <property type="match status" value="1"/>
</dbReference>
<protein>
    <submittedName>
        <fullName evidence="3">XRE family transcriptional regulator</fullName>
    </submittedName>
</protein>
<dbReference type="PANTHER" id="PTHR43236">
    <property type="entry name" value="ANTITOXIN HIGA1"/>
    <property type="match status" value="1"/>
</dbReference>